<organism evidence="2 3">
    <name type="scientific">Motilimonas pumila</name>
    <dbReference type="NCBI Taxonomy" id="2303987"/>
    <lineage>
        <taxon>Bacteria</taxon>
        <taxon>Pseudomonadati</taxon>
        <taxon>Pseudomonadota</taxon>
        <taxon>Gammaproteobacteria</taxon>
        <taxon>Alteromonadales</taxon>
        <taxon>Alteromonadales genera incertae sedis</taxon>
        <taxon>Motilimonas</taxon>
    </lineage>
</organism>
<evidence type="ECO:0000313" key="2">
    <source>
        <dbReference type="EMBL" id="RJG51382.1"/>
    </source>
</evidence>
<dbReference type="Pfam" id="PF09912">
    <property type="entry name" value="DUF2141"/>
    <property type="match status" value="1"/>
</dbReference>
<gene>
    <name evidence="2" type="ORF">D1Z90_01215</name>
</gene>
<dbReference type="EMBL" id="QZCH01000001">
    <property type="protein sequence ID" value="RJG51382.1"/>
    <property type="molecule type" value="Genomic_DNA"/>
</dbReference>
<keyword evidence="1" id="KW-0732">Signal</keyword>
<evidence type="ECO:0000256" key="1">
    <source>
        <dbReference type="SAM" id="SignalP"/>
    </source>
</evidence>
<feature type="signal peptide" evidence="1">
    <location>
        <begin position="1"/>
        <end position="19"/>
    </location>
</feature>
<name>A0A418YK74_9GAMM</name>
<reference evidence="2 3" key="1">
    <citation type="submission" date="2018-09" db="EMBL/GenBank/DDBJ databases">
        <authorList>
            <person name="Wang F."/>
        </authorList>
    </citation>
    <scope>NUCLEOTIDE SEQUENCE [LARGE SCALE GENOMIC DNA]</scope>
    <source>
        <strain evidence="2 3">PLHSC7-2</strain>
    </source>
</reference>
<dbReference type="InterPro" id="IPR018673">
    <property type="entry name" value="DUF2141"/>
</dbReference>
<feature type="chain" id="PRO_5019208517" evidence="1">
    <location>
        <begin position="20"/>
        <end position="136"/>
    </location>
</feature>
<comment type="caution">
    <text evidence="2">The sequence shown here is derived from an EMBL/GenBank/DDBJ whole genome shotgun (WGS) entry which is preliminary data.</text>
</comment>
<keyword evidence="3" id="KW-1185">Reference proteome</keyword>
<dbReference type="RefSeq" id="WP_119908930.1">
    <property type="nucleotide sequence ID" value="NZ_QZCH01000001.1"/>
</dbReference>
<dbReference type="OrthoDB" id="9788332at2"/>
<dbReference type="Proteomes" id="UP000283255">
    <property type="component" value="Unassembled WGS sequence"/>
</dbReference>
<reference evidence="2 3" key="2">
    <citation type="submission" date="2019-01" db="EMBL/GenBank/DDBJ databases">
        <title>Motilimonas pumilus sp. nov., isolated from the gut of sea cucumber (Apostichopus japonicus).</title>
        <authorList>
            <person name="Wang F.-Q."/>
            <person name="Ren L.-H."/>
            <person name="Lin Y.-W."/>
            <person name="Sun G.-H."/>
            <person name="Du Z.-J."/>
            <person name="Zhao J.-X."/>
            <person name="Liu X.-J."/>
            <person name="Liu L.-J."/>
        </authorList>
    </citation>
    <scope>NUCLEOTIDE SEQUENCE [LARGE SCALE GENOMIC DNA]</scope>
    <source>
        <strain evidence="2 3">PLHSC7-2</strain>
    </source>
</reference>
<evidence type="ECO:0000313" key="3">
    <source>
        <dbReference type="Proteomes" id="UP000283255"/>
    </source>
</evidence>
<sequence>MTKTFAFLLATSLSSAAQSAELTLIINNVTDNSPLSITFYDNEADFLSDNVVHHYYQAGQKGTTKITFNNLPDNKLAFTVFADLNRNNQLDRSFLGIPQEPYAFSNNATGTMGPAEFKDAKFDPNAMASMTINLID</sequence>
<accession>A0A418YK74</accession>
<protein>
    <submittedName>
        <fullName evidence="2">DUF2141 domain-containing protein</fullName>
    </submittedName>
</protein>
<proteinExistence type="predicted"/>
<dbReference type="AlphaFoldDB" id="A0A418YK74"/>